<feature type="domain" description="CinA C-terminal" evidence="1">
    <location>
        <begin position="10"/>
        <end position="162"/>
    </location>
</feature>
<dbReference type="RefSeq" id="WP_092118852.1">
    <property type="nucleotide sequence ID" value="NZ_FMXO01000006.1"/>
</dbReference>
<dbReference type="InterPro" id="IPR008136">
    <property type="entry name" value="CinA_C"/>
</dbReference>
<dbReference type="EMBL" id="FMXO01000006">
    <property type="protein sequence ID" value="SDB26735.1"/>
    <property type="molecule type" value="Genomic_DNA"/>
</dbReference>
<dbReference type="Gene3D" id="3.90.950.20">
    <property type="entry name" value="CinA-like"/>
    <property type="match status" value="1"/>
</dbReference>
<dbReference type="STRING" id="617002.SAMN05660653_01285"/>
<evidence type="ECO:0000313" key="3">
    <source>
        <dbReference type="Proteomes" id="UP000198771"/>
    </source>
</evidence>
<proteinExistence type="predicted"/>
<gene>
    <name evidence="2" type="ORF">SAMN05660653_01285</name>
</gene>
<evidence type="ECO:0000313" key="2">
    <source>
        <dbReference type="EMBL" id="SDB26735.1"/>
    </source>
</evidence>
<dbReference type="OrthoDB" id="9801454at2"/>
<organism evidence="2 3">
    <name type="scientific">Desulfonatronum thiosulfatophilum</name>
    <dbReference type="NCBI Taxonomy" id="617002"/>
    <lineage>
        <taxon>Bacteria</taxon>
        <taxon>Pseudomonadati</taxon>
        <taxon>Thermodesulfobacteriota</taxon>
        <taxon>Desulfovibrionia</taxon>
        <taxon>Desulfovibrionales</taxon>
        <taxon>Desulfonatronaceae</taxon>
        <taxon>Desulfonatronum</taxon>
    </lineage>
</organism>
<dbReference type="Proteomes" id="UP000198771">
    <property type="component" value="Unassembled WGS sequence"/>
</dbReference>
<name>A0A1G6C1L1_9BACT</name>
<protein>
    <submittedName>
        <fullName evidence="2">Nicotinamide-nucleotide amidase</fullName>
    </submittedName>
</protein>
<dbReference type="NCBIfam" id="TIGR00199">
    <property type="entry name" value="PncC_domain"/>
    <property type="match status" value="1"/>
</dbReference>
<reference evidence="2 3" key="1">
    <citation type="submission" date="2016-10" db="EMBL/GenBank/DDBJ databases">
        <authorList>
            <person name="de Groot N.N."/>
        </authorList>
    </citation>
    <scope>NUCLEOTIDE SEQUENCE [LARGE SCALE GENOMIC DNA]</scope>
    <source>
        <strain evidence="2 3">ASO4-2</strain>
    </source>
</reference>
<evidence type="ECO:0000259" key="1">
    <source>
        <dbReference type="Pfam" id="PF02464"/>
    </source>
</evidence>
<dbReference type="InterPro" id="IPR036653">
    <property type="entry name" value="CinA-like_C"/>
</dbReference>
<dbReference type="Pfam" id="PF02464">
    <property type="entry name" value="CinA"/>
    <property type="match status" value="1"/>
</dbReference>
<accession>A0A1G6C1L1</accession>
<keyword evidence="3" id="KW-1185">Reference proteome</keyword>
<dbReference type="SUPFAM" id="SSF142433">
    <property type="entry name" value="CinA-like"/>
    <property type="match status" value="1"/>
</dbReference>
<sequence>MARICDEGHEKLIMELGRTLMERGGMLAAAESCTGGLIAHLTTNISGSSQWFAGAVVAYANQVKSTVLNVPEAVIAARGAVSREVVLAMASGVRQLLNTQAALAVSGIAGPDGGTPDKPVGTVWVAWSYKEYQHSACLHFSGSRLEIKRQSALASLKGMLEMLREKH</sequence>
<dbReference type="AlphaFoldDB" id="A0A1G6C1L1"/>